<name>A0ABT5QIK6_9GAMM</name>
<comment type="caution">
    <text evidence="2">The sequence shown here is derived from an EMBL/GenBank/DDBJ whole genome shotgun (WGS) entry which is preliminary data.</text>
</comment>
<evidence type="ECO:0008006" key="4">
    <source>
        <dbReference type="Google" id="ProtNLM"/>
    </source>
</evidence>
<evidence type="ECO:0000313" key="2">
    <source>
        <dbReference type="EMBL" id="MDD1780816.1"/>
    </source>
</evidence>
<proteinExistence type="predicted"/>
<gene>
    <name evidence="2" type="ORF">LRP49_06335</name>
</gene>
<keyword evidence="1" id="KW-0732">Signal</keyword>
<protein>
    <recommendedName>
        <fullName evidence="4">DUF3053 domain-containing protein</fullName>
    </recommendedName>
</protein>
<dbReference type="RefSeq" id="WP_274141002.1">
    <property type="nucleotide sequence ID" value="NZ_JAJUBB010000003.1"/>
</dbReference>
<evidence type="ECO:0000313" key="3">
    <source>
        <dbReference type="Proteomes" id="UP001149821"/>
    </source>
</evidence>
<keyword evidence="3" id="KW-1185">Reference proteome</keyword>
<feature type="signal peptide" evidence="1">
    <location>
        <begin position="1"/>
        <end position="22"/>
    </location>
</feature>
<evidence type="ECO:0000256" key="1">
    <source>
        <dbReference type="SAM" id="SignalP"/>
    </source>
</evidence>
<sequence>MKKSLIAAFLVSTLAGCSTMGANDAAHADRNAWANDINTRCTEVGKDFTQAGYAVDKVSQAIISLTERQCGVINSYQTISKKHAEITGFMAANEDLDEEGLKAAIAEFDASKPANKKIGPQIKAYEEAQDEIFMENIQLAADLALQSYEITMIASENSMAILQHTVLSQFSSETETLPVIEAYYEMEDRALLIKDAQFLINEGKALIERIEDIDNIISESVAS</sequence>
<organism evidence="2 3">
    <name type="scientific">Enterovibrio qingdaonensis</name>
    <dbReference type="NCBI Taxonomy" id="2899818"/>
    <lineage>
        <taxon>Bacteria</taxon>
        <taxon>Pseudomonadati</taxon>
        <taxon>Pseudomonadota</taxon>
        <taxon>Gammaproteobacteria</taxon>
        <taxon>Vibrionales</taxon>
        <taxon>Vibrionaceae</taxon>
        <taxon>Enterovibrio</taxon>
    </lineage>
</organism>
<dbReference type="PROSITE" id="PS51257">
    <property type="entry name" value="PROKAR_LIPOPROTEIN"/>
    <property type="match status" value="1"/>
</dbReference>
<dbReference type="Proteomes" id="UP001149821">
    <property type="component" value="Unassembled WGS sequence"/>
</dbReference>
<reference evidence="2" key="1">
    <citation type="submission" date="2021-12" db="EMBL/GenBank/DDBJ databases">
        <title>Enterovibrio ZSDZ35 sp. nov. and Enterovibrio ZSDZ42 sp. nov., isolated from coastal seawater in Qingdao.</title>
        <authorList>
            <person name="Zhang P."/>
        </authorList>
    </citation>
    <scope>NUCLEOTIDE SEQUENCE</scope>
    <source>
        <strain evidence="2">ZSDZ35</strain>
    </source>
</reference>
<accession>A0ABT5QIK6</accession>
<dbReference type="EMBL" id="JAJUBB010000003">
    <property type="protein sequence ID" value="MDD1780816.1"/>
    <property type="molecule type" value="Genomic_DNA"/>
</dbReference>
<feature type="chain" id="PRO_5045764627" description="DUF3053 domain-containing protein" evidence="1">
    <location>
        <begin position="23"/>
        <end position="223"/>
    </location>
</feature>